<protein>
    <submittedName>
        <fullName evidence="5">Helix-turn-helix domain-containing protein</fullName>
    </submittedName>
</protein>
<evidence type="ECO:0000313" key="5">
    <source>
        <dbReference type="EMBL" id="MDS0295294.1"/>
    </source>
</evidence>
<evidence type="ECO:0000313" key="6">
    <source>
        <dbReference type="Proteomes" id="UP001254813"/>
    </source>
</evidence>
<sequence>MSVLMEASVSTSDFLFQNVLTNYPSCTIQLEPSISIDAEMVPYVWTADVPSDRLEGLLSSEPHVRDAEIVDTTNGGFLVRLAWDDDENVNPLLATLRGLPVAVSEAVGTGGGWNLTLRFQTADAVSRFYRGYRSANISVNPLRIQQNAPWMNERRHRYGLTATQRKTLVEAYESGYFEVPRKTSLVELADRHGVSSNAVSERLRRGIDTLLGNALVEPKQLVRPEEKPDPRLEND</sequence>
<comment type="caution">
    <text evidence="5">The sequence shown here is derived from an EMBL/GenBank/DDBJ whole genome shotgun (WGS) entry which is preliminary data.</text>
</comment>
<dbReference type="PANTHER" id="PTHR34236">
    <property type="entry name" value="DIMETHYL SULFOXIDE REDUCTASE TRANSCRIPTIONAL ACTIVATOR"/>
    <property type="match status" value="1"/>
</dbReference>
<name>A0ABU2G4S1_9EURY</name>
<evidence type="ECO:0000256" key="1">
    <source>
        <dbReference type="ARBA" id="ARBA00023015"/>
    </source>
</evidence>
<dbReference type="InterPro" id="IPR007050">
    <property type="entry name" value="HTH_bacterioopsin"/>
</dbReference>
<gene>
    <name evidence="5" type="ORF">NDI79_14040</name>
</gene>
<feature type="domain" description="Bacterioopsin transcriptional activator GAF and HTH associated" evidence="4">
    <location>
        <begin position="10"/>
        <end position="147"/>
    </location>
</feature>
<evidence type="ECO:0000259" key="4">
    <source>
        <dbReference type="Pfam" id="PF15915"/>
    </source>
</evidence>
<keyword evidence="1" id="KW-0805">Transcription regulation</keyword>
<dbReference type="PANTHER" id="PTHR34236:SF1">
    <property type="entry name" value="DIMETHYL SULFOXIDE REDUCTASE TRANSCRIPTIONAL ACTIVATOR"/>
    <property type="match status" value="1"/>
</dbReference>
<evidence type="ECO:0000256" key="2">
    <source>
        <dbReference type="ARBA" id="ARBA00023163"/>
    </source>
</evidence>
<keyword evidence="2" id="KW-0804">Transcription</keyword>
<dbReference type="EMBL" id="JAMQOQ010000003">
    <property type="protein sequence ID" value="MDS0295294.1"/>
    <property type="molecule type" value="Genomic_DNA"/>
</dbReference>
<dbReference type="Pfam" id="PF04967">
    <property type="entry name" value="HTH_10"/>
    <property type="match status" value="1"/>
</dbReference>
<feature type="domain" description="HTH bat-type" evidence="3">
    <location>
        <begin position="160"/>
        <end position="210"/>
    </location>
</feature>
<reference evidence="5 6" key="1">
    <citation type="submission" date="2022-06" db="EMBL/GenBank/DDBJ databases">
        <title>Halogeometricum sp. a new haloarchaeum isolate from saline soil.</title>
        <authorList>
            <person name="Strakova D."/>
            <person name="Galisteo C."/>
            <person name="Sanchez-Porro C."/>
            <person name="Ventosa A."/>
        </authorList>
    </citation>
    <scope>NUCLEOTIDE SEQUENCE [LARGE SCALE GENOMIC DNA]</scope>
    <source>
        <strain evidence="6">S3BR25-2</strain>
    </source>
</reference>
<dbReference type="Proteomes" id="UP001254813">
    <property type="component" value="Unassembled WGS sequence"/>
</dbReference>
<organism evidence="5 6">
    <name type="scientific">Halogeometricum luteum</name>
    <dbReference type="NCBI Taxonomy" id="2950537"/>
    <lineage>
        <taxon>Archaea</taxon>
        <taxon>Methanobacteriati</taxon>
        <taxon>Methanobacteriota</taxon>
        <taxon>Stenosarchaea group</taxon>
        <taxon>Halobacteria</taxon>
        <taxon>Halobacteriales</taxon>
        <taxon>Haloferacaceae</taxon>
        <taxon>Halogeometricum</taxon>
    </lineage>
</organism>
<proteinExistence type="predicted"/>
<dbReference type="InterPro" id="IPR031803">
    <property type="entry name" value="BAT_GAF/HTH-assoc"/>
</dbReference>
<keyword evidence="6" id="KW-1185">Reference proteome</keyword>
<dbReference type="RefSeq" id="WP_310929166.1">
    <property type="nucleotide sequence ID" value="NZ_JAMQOQ010000003.1"/>
</dbReference>
<dbReference type="Pfam" id="PF15915">
    <property type="entry name" value="BAT"/>
    <property type="match status" value="1"/>
</dbReference>
<evidence type="ECO:0000259" key="3">
    <source>
        <dbReference type="Pfam" id="PF04967"/>
    </source>
</evidence>
<accession>A0ABU2G4S1</accession>